<evidence type="ECO:0000256" key="2">
    <source>
        <dbReference type="SAM" id="Coils"/>
    </source>
</evidence>
<dbReference type="Pfam" id="PF08164">
    <property type="entry name" value="TRAUB"/>
    <property type="match status" value="1"/>
</dbReference>
<keyword evidence="2" id="KW-0175">Coiled coil</keyword>
<dbReference type="Proteomes" id="UP000041254">
    <property type="component" value="Unassembled WGS sequence"/>
</dbReference>
<proteinExistence type="inferred from homology"/>
<evidence type="ECO:0008006" key="8">
    <source>
        <dbReference type="Google" id="ProtNLM"/>
    </source>
</evidence>
<dbReference type="InterPro" id="IPR039223">
    <property type="entry name" value="AATF/Bfr2"/>
</dbReference>
<dbReference type="PANTHER" id="PTHR15565:SF0">
    <property type="entry name" value="PROTEIN AATF"/>
    <property type="match status" value="1"/>
</dbReference>
<evidence type="ECO:0000313" key="6">
    <source>
        <dbReference type="EMBL" id="CEM05714.1"/>
    </source>
</evidence>
<evidence type="ECO:0000256" key="1">
    <source>
        <dbReference type="ARBA" id="ARBA00008966"/>
    </source>
</evidence>
<feature type="coiled-coil region" evidence="2">
    <location>
        <begin position="131"/>
        <end position="158"/>
    </location>
</feature>
<dbReference type="AlphaFoldDB" id="A0A0G4F2U1"/>
<evidence type="ECO:0000256" key="3">
    <source>
        <dbReference type="SAM" id="MobiDB-lite"/>
    </source>
</evidence>
<dbReference type="EMBL" id="CDMY01000363">
    <property type="protein sequence ID" value="CEM05714.1"/>
    <property type="molecule type" value="Genomic_DNA"/>
</dbReference>
<keyword evidence="7" id="KW-1185">Reference proteome</keyword>
<dbReference type="FunCoup" id="A0A0G4F2U1">
    <property type="interactions" value="215"/>
</dbReference>
<dbReference type="OMA" id="QHAMSTQ"/>
<dbReference type="InterPro" id="IPR025160">
    <property type="entry name" value="AATF"/>
</dbReference>
<dbReference type="GO" id="GO:0005730">
    <property type="term" value="C:nucleolus"/>
    <property type="evidence" value="ECO:0007669"/>
    <property type="project" value="TreeGrafter"/>
</dbReference>
<feature type="domain" description="Apoptosis-antagonizing transcription factor C-terminal" evidence="4">
    <location>
        <begin position="366"/>
        <end position="470"/>
    </location>
</feature>
<dbReference type="VEuPathDB" id="CryptoDB:Vbra_5533"/>
<reference evidence="6 7" key="1">
    <citation type="submission" date="2014-11" db="EMBL/GenBank/DDBJ databases">
        <authorList>
            <person name="Zhu J."/>
            <person name="Qi W."/>
            <person name="Song R."/>
        </authorList>
    </citation>
    <scope>NUCLEOTIDE SEQUENCE [LARGE SCALE GENOMIC DNA]</scope>
</reference>
<feature type="compositionally biased region" description="Acidic residues" evidence="3">
    <location>
        <begin position="75"/>
        <end position="103"/>
    </location>
</feature>
<sequence>MSVEAAFVDQDIEDDFAFADLDHTSAAARYRDLPKADEGRPGRGRVLELPERYRGQRVTRADLQKERDRQFAAPFDDEEDEESDDAPSEEGEEGDEQMDEEQDGGFPSVDLSGLHVSLDPSLEDKTRRIEASRQKEALQFVKQRRQTAEQEYTKAKHVQTQQGLWKEVVHCRVALQGILSQANQLPVGVREGRGNRVVRAMDCAALEVAEVLVGLLELQSKLAKLHPELHEALQVLNDGQEDGGPSNDSDAPKSLRKRQWSSSAAADERSLWCGEAGVERQAKRVRTWALHKADQWKKETTLQVSHSFKAFDQPLAVQLRHAEKDLDRLIARSRPAESAIKVLATSAADNDPSEAAHHIYDDQDFYVQLLRDIVQSRDVTSPFQHDSDDAPDRRELLNQLGASSSLAAKLKRRESAAKRKEVDRRASKGRKIRYVPIPKLANFMAPEPRRPPDGALYDAGFVDRIMNSLFQDTCKT</sequence>
<evidence type="ECO:0000259" key="5">
    <source>
        <dbReference type="Pfam" id="PF13339"/>
    </source>
</evidence>
<accession>A0A0G4F2U1</accession>
<organism evidence="6 7">
    <name type="scientific">Vitrella brassicaformis (strain CCMP3155)</name>
    <dbReference type="NCBI Taxonomy" id="1169540"/>
    <lineage>
        <taxon>Eukaryota</taxon>
        <taxon>Sar</taxon>
        <taxon>Alveolata</taxon>
        <taxon>Colpodellida</taxon>
        <taxon>Vitrellaceae</taxon>
        <taxon>Vitrella</taxon>
    </lineage>
</organism>
<protein>
    <recommendedName>
        <fullName evidence="8">Apoptosis-antagonizing transcription factor C-terminal domain-containing protein</fullName>
    </recommendedName>
</protein>
<feature type="domain" description="AATF leucine zipper-containing" evidence="5">
    <location>
        <begin position="153"/>
        <end position="291"/>
    </location>
</feature>
<dbReference type="OrthoDB" id="5783963at2759"/>
<feature type="region of interest" description="Disordered" evidence="3">
    <location>
        <begin position="32"/>
        <end position="115"/>
    </location>
</feature>
<dbReference type="STRING" id="1169540.A0A0G4F2U1"/>
<name>A0A0G4F2U1_VITBC</name>
<dbReference type="Pfam" id="PF13339">
    <property type="entry name" value="AATF-Che1"/>
    <property type="match status" value="1"/>
</dbReference>
<feature type="compositionally biased region" description="Basic and acidic residues" evidence="3">
    <location>
        <begin position="32"/>
        <end position="70"/>
    </location>
</feature>
<feature type="region of interest" description="Disordered" evidence="3">
    <location>
        <begin position="237"/>
        <end position="262"/>
    </location>
</feature>
<dbReference type="PANTHER" id="PTHR15565">
    <property type="entry name" value="AATF PROTEIN APOPTOSIS ANTAGONIZING TRANSCRIPTION FACTOR"/>
    <property type="match status" value="1"/>
</dbReference>
<evidence type="ECO:0000313" key="7">
    <source>
        <dbReference type="Proteomes" id="UP000041254"/>
    </source>
</evidence>
<dbReference type="InParanoid" id="A0A0G4F2U1"/>
<dbReference type="InterPro" id="IPR012617">
    <property type="entry name" value="AATF_C"/>
</dbReference>
<comment type="similarity">
    <text evidence="1">Belongs to the AATF family.</text>
</comment>
<evidence type="ECO:0000259" key="4">
    <source>
        <dbReference type="Pfam" id="PF08164"/>
    </source>
</evidence>
<gene>
    <name evidence="6" type="ORF">Vbra_5533</name>
</gene>